<name>A0A8S4RD97_9NEOP</name>
<dbReference type="OrthoDB" id="7464225at2759"/>
<dbReference type="Proteomes" id="UP000838756">
    <property type="component" value="Unassembled WGS sequence"/>
</dbReference>
<gene>
    <name evidence="1" type="primary">jg13253</name>
    <name evidence="1" type="ORF">PAEG_LOCUS12577</name>
</gene>
<proteinExistence type="predicted"/>
<keyword evidence="2" id="KW-1185">Reference proteome</keyword>
<dbReference type="EMBL" id="CAKXAJ010025084">
    <property type="protein sequence ID" value="CAH2234851.1"/>
    <property type="molecule type" value="Genomic_DNA"/>
</dbReference>
<comment type="caution">
    <text evidence="1">The sequence shown here is derived from an EMBL/GenBank/DDBJ whole genome shotgun (WGS) entry which is preliminary data.</text>
</comment>
<protein>
    <submittedName>
        <fullName evidence="1">Jg13253 protein</fullName>
    </submittedName>
</protein>
<evidence type="ECO:0000313" key="1">
    <source>
        <dbReference type="EMBL" id="CAH2234851.1"/>
    </source>
</evidence>
<reference evidence="1" key="1">
    <citation type="submission" date="2022-03" db="EMBL/GenBank/DDBJ databases">
        <authorList>
            <person name="Lindestad O."/>
        </authorList>
    </citation>
    <scope>NUCLEOTIDE SEQUENCE</scope>
</reference>
<organism evidence="1 2">
    <name type="scientific">Pararge aegeria aegeria</name>
    <dbReference type="NCBI Taxonomy" id="348720"/>
    <lineage>
        <taxon>Eukaryota</taxon>
        <taxon>Metazoa</taxon>
        <taxon>Ecdysozoa</taxon>
        <taxon>Arthropoda</taxon>
        <taxon>Hexapoda</taxon>
        <taxon>Insecta</taxon>
        <taxon>Pterygota</taxon>
        <taxon>Neoptera</taxon>
        <taxon>Endopterygota</taxon>
        <taxon>Lepidoptera</taxon>
        <taxon>Glossata</taxon>
        <taxon>Ditrysia</taxon>
        <taxon>Papilionoidea</taxon>
        <taxon>Nymphalidae</taxon>
        <taxon>Satyrinae</taxon>
        <taxon>Satyrini</taxon>
        <taxon>Parargina</taxon>
        <taxon>Pararge</taxon>
    </lineage>
</organism>
<sequence length="208" mass="23732">MSEVRNQVSSSLLSPKLETVIEESCPCSGLRYFKDTSVNHPSDLLNKILSGNDLFSFKEHNSSPLCCDSHEHEQEDVLLEFVPKQSQMIQKPQLSNSNPFLPFLLNTFKQNTIFPTVSAKPRAVEIFFYPKKRGMLPSDIEKLKPVKKDDVIQIVGDKEIRNDFKTMKFVPPRPSSVKKDLTLQEKNKSVTKKKVEVTATDKHLNTVR</sequence>
<accession>A0A8S4RD97</accession>
<dbReference type="AlphaFoldDB" id="A0A8S4RD97"/>
<evidence type="ECO:0000313" key="2">
    <source>
        <dbReference type="Proteomes" id="UP000838756"/>
    </source>
</evidence>